<feature type="transmembrane region" description="Helical" evidence="3">
    <location>
        <begin position="77"/>
        <end position="95"/>
    </location>
</feature>
<dbReference type="AlphaFoldDB" id="A0AAN8NQD8"/>
<keyword evidence="3" id="KW-0472">Membrane</keyword>
<accession>A0AAN8NQD8</accession>
<gene>
    <name evidence="5" type="ORF">RUM43_013630</name>
</gene>
<dbReference type="PANTHER" id="PTHR45627">
    <property type="entry name" value="ADENYLATE CYCLASE TYPE 1"/>
    <property type="match status" value="1"/>
</dbReference>
<sequence length="299" mass="34372">MDHSVKAMNNSHRKLLFSRLLNRHRFENDELEVLYQRYIFKLQYASVVSVIGLFILLTGVLANLSIAFAQAPTAQNIYNGVHCLLFALLLAFLNTKLMQDAYLLWVCYAILFFCTTFCAVSLPFSPEETFQTALKVETKRVAAEGVWQVVFSIFLAYGLMPLKAWIATLFGILLPSIHITVSLLFAKEFQHLMWQQLSANVLIFLCVNMIGILMHNMMEHAQRRAFLDTRNCIAARLEMEDENEKLERLLLSVLPQHVAMEMKADIMSPVEGQFHKIYIQRHENVRLVIAFISIRLGNV</sequence>
<feature type="domain" description="Adenylate cyclase N-terminal" evidence="4">
    <location>
        <begin position="20"/>
        <end position="268"/>
    </location>
</feature>
<feature type="transmembrane region" description="Helical" evidence="3">
    <location>
        <begin position="192"/>
        <end position="214"/>
    </location>
</feature>
<dbReference type="GO" id="GO:0006171">
    <property type="term" value="P:cAMP biosynthetic process"/>
    <property type="evidence" value="ECO:0007669"/>
    <property type="project" value="TreeGrafter"/>
</dbReference>
<organism evidence="5 6">
    <name type="scientific">Polyplax serrata</name>
    <name type="common">Common mouse louse</name>
    <dbReference type="NCBI Taxonomy" id="468196"/>
    <lineage>
        <taxon>Eukaryota</taxon>
        <taxon>Metazoa</taxon>
        <taxon>Ecdysozoa</taxon>
        <taxon>Arthropoda</taxon>
        <taxon>Hexapoda</taxon>
        <taxon>Insecta</taxon>
        <taxon>Pterygota</taxon>
        <taxon>Neoptera</taxon>
        <taxon>Paraneoptera</taxon>
        <taxon>Psocodea</taxon>
        <taxon>Troctomorpha</taxon>
        <taxon>Phthiraptera</taxon>
        <taxon>Anoplura</taxon>
        <taxon>Polyplacidae</taxon>
        <taxon>Polyplax</taxon>
    </lineage>
</organism>
<dbReference type="InterPro" id="IPR032628">
    <property type="entry name" value="AC_N"/>
</dbReference>
<feature type="transmembrane region" description="Helical" evidence="3">
    <location>
        <begin position="166"/>
        <end position="186"/>
    </location>
</feature>
<dbReference type="PANTHER" id="PTHR45627:SF26">
    <property type="entry name" value="ADENYLATE CYCLASE TYPE 1"/>
    <property type="match status" value="1"/>
</dbReference>
<protein>
    <recommendedName>
        <fullName evidence="4">Adenylate cyclase N-terminal domain-containing protein</fullName>
    </recommendedName>
</protein>
<reference evidence="5 6" key="1">
    <citation type="submission" date="2023-10" db="EMBL/GenBank/DDBJ databases">
        <title>Genomes of two closely related lineages of the louse Polyplax serrata with different host specificities.</title>
        <authorList>
            <person name="Martinu J."/>
            <person name="Tarabai H."/>
            <person name="Stefka J."/>
            <person name="Hypsa V."/>
        </authorList>
    </citation>
    <scope>NUCLEOTIDE SEQUENCE [LARGE SCALE GENOMIC DNA]</scope>
    <source>
        <strain evidence="5">HR10_N</strain>
    </source>
</reference>
<dbReference type="Proteomes" id="UP001372834">
    <property type="component" value="Unassembled WGS sequence"/>
</dbReference>
<comment type="caution">
    <text evidence="5">The sequence shown here is derived from an EMBL/GenBank/DDBJ whole genome shotgun (WGS) entry which is preliminary data.</text>
</comment>
<keyword evidence="3" id="KW-1133">Transmembrane helix</keyword>
<name>A0AAN8NQD8_POLSC</name>
<evidence type="ECO:0000256" key="1">
    <source>
        <dbReference type="ARBA" id="ARBA00022741"/>
    </source>
</evidence>
<keyword evidence="1" id="KW-0547">Nucleotide-binding</keyword>
<feature type="transmembrane region" description="Helical" evidence="3">
    <location>
        <begin position="102"/>
        <end position="122"/>
    </location>
</feature>
<keyword evidence="2" id="KW-0456">Lyase</keyword>
<evidence type="ECO:0000256" key="3">
    <source>
        <dbReference type="SAM" id="Phobius"/>
    </source>
</evidence>
<dbReference type="GO" id="GO:0005886">
    <property type="term" value="C:plasma membrane"/>
    <property type="evidence" value="ECO:0007669"/>
    <property type="project" value="TreeGrafter"/>
</dbReference>
<evidence type="ECO:0000313" key="5">
    <source>
        <dbReference type="EMBL" id="KAK6618437.1"/>
    </source>
</evidence>
<proteinExistence type="predicted"/>
<evidence type="ECO:0000259" key="4">
    <source>
        <dbReference type="Pfam" id="PF16214"/>
    </source>
</evidence>
<keyword evidence="3" id="KW-0812">Transmembrane</keyword>
<dbReference type="GO" id="GO:0000166">
    <property type="term" value="F:nucleotide binding"/>
    <property type="evidence" value="ECO:0007669"/>
    <property type="project" value="UniProtKB-KW"/>
</dbReference>
<evidence type="ECO:0000313" key="6">
    <source>
        <dbReference type="Proteomes" id="UP001372834"/>
    </source>
</evidence>
<dbReference type="EMBL" id="JAWJWE010000042">
    <property type="protein sequence ID" value="KAK6618437.1"/>
    <property type="molecule type" value="Genomic_DNA"/>
</dbReference>
<evidence type="ECO:0000256" key="2">
    <source>
        <dbReference type="ARBA" id="ARBA00023239"/>
    </source>
</evidence>
<dbReference type="Pfam" id="PF16214">
    <property type="entry name" value="AC_N"/>
    <property type="match status" value="1"/>
</dbReference>
<dbReference type="GO" id="GO:0004016">
    <property type="term" value="F:adenylate cyclase activity"/>
    <property type="evidence" value="ECO:0007669"/>
    <property type="project" value="TreeGrafter"/>
</dbReference>
<dbReference type="GO" id="GO:0007189">
    <property type="term" value="P:adenylate cyclase-activating G protein-coupled receptor signaling pathway"/>
    <property type="evidence" value="ECO:0007669"/>
    <property type="project" value="TreeGrafter"/>
</dbReference>
<feature type="transmembrane region" description="Helical" evidence="3">
    <location>
        <begin position="44"/>
        <end position="71"/>
    </location>
</feature>